<gene>
    <name evidence="3" type="ORF">Pan97_06510</name>
</gene>
<dbReference type="PANTHER" id="PTHR30273">
    <property type="entry name" value="PERIPLASMIC SIGNAL SENSOR AND SIGMA FACTOR ACTIVATOR FECR-RELATED"/>
    <property type="match status" value="1"/>
</dbReference>
<dbReference type="OrthoDB" id="226716at2"/>
<feature type="transmembrane region" description="Helical" evidence="1">
    <location>
        <begin position="92"/>
        <end position="111"/>
    </location>
</feature>
<organism evidence="3 4">
    <name type="scientific">Bremerella volcania</name>
    <dbReference type="NCBI Taxonomy" id="2527984"/>
    <lineage>
        <taxon>Bacteria</taxon>
        <taxon>Pseudomonadati</taxon>
        <taxon>Planctomycetota</taxon>
        <taxon>Planctomycetia</taxon>
        <taxon>Pirellulales</taxon>
        <taxon>Pirellulaceae</taxon>
        <taxon>Bremerella</taxon>
    </lineage>
</organism>
<proteinExistence type="predicted"/>
<dbReference type="PANTHER" id="PTHR30273:SF2">
    <property type="entry name" value="PROTEIN FECR"/>
    <property type="match status" value="1"/>
</dbReference>
<protein>
    <submittedName>
        <fullName evidence="3">FecR protein</fullName>
    </submittedName>
</protein>
<evidence type="ECO:0000259" key="2">
    <source>
        <dbReference type="Pfam" id="PF04773"/>
    </source>
</evidence>
<dbReference type="AlphaFoldDB" id="A0A518C359"/>
<dbReference type="InterPro" id="IPR006860">
    <property type="entry name" value="FecR"/>
</dbReference>
<keyword evidence="4" id="KW-1185">Reference proteome</keyword>
<name>A0A518C359_9BACT</name>
<keyword evidence="1" id="KW-1133">Transmembrane helix</keyword>
<evidence type="ECO:0000313" key="4">
    <source>
        <dbReference type="Proteomes" id="UP000318626"/>
    </source>
</evidence>
<keyword evidence="1" id="KW-0812">Transmembrane</keyword>
<keyword evidence="1" id="KW-0472">Membrane</keyword>
<evidence type="ECO:0000256" key="1">
    <source>
        <dbReference type="SAM" id="Phobius"/>
    </source>
</evidence>
<accession>A0A518C359</accession>
<dbReference type="EMBL" id="CP036289">
    <property type="protein sequence ID" value="QDU73653.1"/>
    <property type="molecule type" value="Genomic_DNA"/>
</dbReference>
<dbReference type="InterPro" id="IPR012373">
    <property type="entry name" value="Ferrdict_sens_TM"/>
</dbReference>
<reference evidence="4" key="1">
    <citation type="submission" date="2019-02" db="EMBL/GenBank/DDBJ databases">
        <title>Deep-cultivation of Planctomycetes and their phenomic and genomic characterization uncovers novel biology.</title>
        <authorList>
            <person name="Wiegand S."/>
            <person name="Jogler M."/>
            <person name="Boedeker C."/>
            <person name="Pinto D."/>
            <person name="Vollmers J."/>
            <person name="Rivas-Marin E."/>
            <person name="Kohn T."/>
            <person name="Peeters S.H."/>
            <person name="Heuer A."/>
            <person name="Rast P."/>
            <person name="Oberbeckmann S."/>
            <person name="Bunk B."/>
            <person name="Jeske O."/>
            <person name="Meyerdierks A."/>
            <person name="Storesund J.E."/>
            <person name="Kallscheuer N."/>
            <person name="Luecker S."/>
            <person name="Lage O.M."/>
            <person name="Pohl T."/>
            <person name="Merkel B.J."/>
            <person name="Hornburger P."/>
            <person name="Mueller R.-W."/>
            <person name="Bruemmer F."/>
            <person name="Labrenz M."/>
            <person name="Spormann A.M."/>
            <person name="Op den Camp H."/>
            <person name="Overmann J."/>
            <person name="Amann R."/>
            <person name="Jetten M.S.M."/>
            <person name="Mascher T."/>
            <person name="Medema M.H."/>
            <person name="Devos D.P."/>
            <person name="Kaster A.-K."/>
            <person name="Ovreas L."/>
            <person name="Rohde M."/>
            <person name="Galperin M.Y."/>
            <person name="Jogler C."/>
        </authorList>
    </citation>
    <scope>NUCLEOTIDE SEQUENCE [LARGE SCALE GENOMIC DNA]</scope>
    <source>
        <strain evidence="4">Pan97</strain>
    </source>
</reference>
<dbReference type="GO" id="GO:0016989">
    <property type="term" value="F:sigma factor antagonist activity"/>
    <property type="evidence" value="ECO:0007669"/>
    <property type="project" value="TreeGrafter"/>
</dbReference>
<feature type="domain" description="FecR protein" evidence="2">
    <location>
        <begin position="197"/>
        <end position="253"/>
    </location>
</feature>
<dbReference type="Proteomes" id="UP000318626">
    <property type="component" value="Chromosome"/>
</dbReference>
<dbReference type="RefSeq" id="WP_144970656.1">
    <property type="nucleotide sequence ID" value="NZ_CP036289.1"/>
</dbReference>
<dbReference type="KEGG" id="bvo:Pan97_06510"/>
<sequence length="558" mass="60849">MSEDNNNNERQVSDLVAALIDGSMTDEQFNRLDQLLKEDPAARQLYLDALQIHEDLPEIAFSASESPLAELPTRSAGANAQRQSGVALWQSGLAVAILLPIAFLVGAMLPWRASPVAQNSLSRVENSRSMRQPKQVDGVQFANLSHARFFGEMPPKVFSSPIHQRDYVLMEGMVELAFQKGASAIIEGPAVFRVESNEKLALDIGRCSVHAPDGAEGFQVETPEVNVVDRGTRFSVHVLEDNATEVQVVEGAADIYGKEKSPKSDVDGELSGLRLNSTDARRFSHVGPQVAVAVPFQADQYKRHLPDRVVAYEATLSEDGRADELVRVQVQRGGKRYHYAVEDLIGSQVTHFHAQESHGYLIGDSQLPAVHGSFASDRSIRTGIINIGGSRQPLTESPNLAVDDEAGQFGTPGMAIRFDGPVKNGPGADVVFFELQMFSNPLVGDAFHVSPLEFRDGLHSHTITSYDLTLESPEALQVRTLFLQKFEQVPRSLTQLEAFPSTPVVQAVKFHAIAVGIDLSDLGYEEGALVDGLFFQDALNDDDIVDPTFIAGLPEVES</sequence>
<dbReference type="Pfam" id="PF04773">
    <property type="entry name" value="FecR"/>
    <property type="match status" value="1"/>
</dbReference>
<evidence type="ECO:0000313" key="3">
    <source>
        <dbReference type="EMBL" id="QDU73653.1"/>
    </source>
</evidence>
<dbReference type="Gene3D" id="2.60.120.1440">
    <property type="match status" value="1"/>
</dbReference>